<evidence type="ECO:0000256" key="3">
    <source>
        <dbReference type="ARBA" id="ARBA00022452"/>
    </source>
</evidence>
<dbReference type="InterPro" id="IPR037066">
    <property type="entry name" value="Plug_dom_sf"/>
</dbReference>
<dbReference type="InterPro" id="IPR012910">
    <property type="entry name" value="Plug_dom"/>
</dbReference>
<organism evidence="10">
    <name type="scientific">Roseihalotalea indica</name>
    <dbReference type="NCBI Taxonomy" id="2867963"/>
    <lineage>
        <taxon>Bacteria</taxon>
        <taxon>Pseudomonadati</taxon>
        <taxon>Bacteroidota</taxon>
        <taxon>Cytophagia</taxon>
        <taxon>Cytophagales</taxon>
        <taxon>Catalimonadaceae</taxon>
        <taxon>Roseihalotalea</taxon>
    </lineage>
</organism>
<dbReference type="PANTHER" id="PTHR30069">
    <property type="entry name" value="TONB-DEPENDENT OUTER MEMBRANE RECEPTOR"/>
    <property type="match status" value="1"/>
</dbReference>
<comment type="subcellular location">
    <subcellularLocation>
        <location evidence="1">Cell outer membrane</location>
        <topology evidence="1">Multi-pass membrane protein</topology>
    </subcellularLocation>
</comment>
<dbReference type="Pfam" id="PF13620">
    <property type="entry name" value="CarboxypepD_reg"/>
    <property type="match status" value="1"/>
</dbReference>
<dbReference type="Gene3D" id="2.40.170.20">
    <property type="entry name" value="TonB-dependent receptor, beta-barrel domain"/>
    <property type="match status" value="1"/>
</dbReference>
<gene>
    <name evidence="10" type="ORF">K4G66_11910</name>
</gene>
<dbReference type="Pfam" id="PF25183">
    <property type="entry name" value="OMP_b-brl_4"/>
    <property type="match status" value="2"/>
</dbReference>
<reference evidence="10" key="1">
    <citation type="journal article" date="2023" name="Comput. Struct. Biotechnol. J.">
        <title>Discovery of a novel marine Bacteroidetes with a rich repertoire of carbohydrate-active enzymes.</title>
        <authorList>
            <person name="Chen B."/>
            <person name="Liu G."/>
            <person name="Chen Q."/>
            <person name="Wang H."/>
            <person name="Liu L."/>
            <person name="Tang K."/>
        </authorList>
    </citation>
    <scope>NUCLEOTIDE SEQUENCE</scope>
    <source>
        <strain evidence="10">TK19036</strain>
    </source>
</reference>
<evidence type="ECO:0000259" key="8">
    <source>
        <dbReference type="Pfam" id="PF07715"/>
    </source>
</evidence>
<dbReference type="SUPFAM" id="SSF49464">
    <property type="entry name" value="Carboxypeptidase regulatory domain-like"/>
    <property type="match status" value="1"/>
</dbReference>
<reference evidence="10" key="2">
    <citation type="journal article" date="2024" name="Antonie Van Leeuwenhoek">
        <title>Roseihalotalea indica gen. nov., sp. nov., a halophilic Bacteroidetes from mesopelagic Southwest Indian Ocean with higher carbohydrate metabolic potential.</title>
        <authorList>
            <person name="Chen B."/>
            <person name="Zhang M."/>
            <person name="Lin D."/>
            <person name="Ye J."/>
            <person name="Tang K."/>
        </authorList>
    </citation>
    <scope>NUCLEOTIDE SEQUENCE</scope>
    <source>
        <strain evidence="10">TK19036</strain>
    </source>
</reference>
<dbReference type="InterPro" id="IPR036942">
    <property type="entry name" value="Beta-barrel_TonB_sf"/>
</dbReference>
<evidence type="ECO:0000259" key="9">
    <source>
        <dbReference type="Pfam" id="PF25183"/>
    </source>
</evidence>
<accession>A0AA49GSR5</accession>
<evidence type="ECO:0000256" key="7">
    <source>
        <dbReference type="SAM" id="SignalP"/>
    </source>
</evidence>
<evidence type="ECO:0000256" key="5">
    <source>
        <dbReference type="ARBA" id="ARBA00023136"/>
    </source>
</evidence>
<feature type="domain" description="TonB-dependent receptor plug" evidence="8">
    <location>
        <begin position="132"/>
        <end position="236"/>
    </location>
</feature>
<evidence type="ECO:0000256" key="4">
    <source>
        <dbReference type="ARBA" id="ARBA00022692"/>
    </source>
</evidence>
<dbReference type="InterPro" id="IPR039426">
    <property type="entry name" value="TonB-dep_rcpt-like"/>
</dbReference>
<dbReference type="Gene3D" id="2.170.130.10">
    <property type="entry name" value="TonB-dependent receptor, plug domain"/>
    <property type="match status" value="1"/>
</dbReference>
<keyword evidence="2" id="KW-0813">Transport</keyword>
<dbReference type="InterPro" id="IPR008969">
    <property type="entry name" value="CarboxyPept-like_regulatory"/>
</dbReference>
<evidence type="ECO:0000256" key="1">
    <source>
        <dbReference type="ARBA" id="ARBA00004571"/>
    </source>
</evidence>
<feature type="signal peptide" evidence="7">
    <location>
        <begin position="1"/>
        <end position="20"/>
    </location>
</feature>
<dbReference type="GO" id="GO:0044718">
    <property type="term" value="P:siderophore transmembrane transport"/>
    <property type="evidence" value="ECO:0007669"/>
    <property type="project" value="TreeGrafter"/>
</dbReference>
<dbReference type="GO" id="GO:0015344">
    <property type="term" value="F:siderophore uptake transmembrane transporter activity"/>
    <property type="evidence" value="ECO:0007669"/>
    <property type="project" value="TreeGrafter"/>
</dbReference>
<evidence type="ECO:0000313" key="10">
    <source>
        <dbReference type="EMBL" id="WKN39396.1"/>
    </source>
</evidence>
<keyword evidence="10" id="KW-0675">Receptor</keyword>
<evidence type="ECO:0000256" key="2">
    <source>
        <dbReference type="ARBA" id="ARBA00022448"/>
    </source>
</evidence>
<feature type="domain" description="TonB-dependent transporter Oar-like beta-barrel" evidence="9">
    <location>
        <begin position="239"/>
        <end position="311"/>
    </location>
</feature>
<protein>
    <submittedName>
        <fullName evidence="10">TonB-dependent receptor</fullName>
    </submittedName>
</protein>
<dbReference type="InterPro" id="IPR057601">
    <property type="entry name" value="Oar-like_b-barrel"/>
</dbReference>
<keyword evidence="6" id="KW-0998">Cell outer membrane</keyword>
<dbReference type="AlphaFoldDB" id="A0AA49GSR5"/>
<evidence type="ECO:0000256" key="6">
    <source>
        <dbReference type="ARBA" id="ARBA00023237"/>
    </source>
</evidence>
<feature type="domain" description="TonB-dependent transporter Oar-like beta-barrel" evidence="9">
    <location>
        <begin position="346"/>
        <end position="1022"/>
    </location>
</feature>
<dbReference type="EMBL" id="CP120682">
    <property type="protein sequence ID" value="WKN39396.1"/>
    <property type="molecule type" value="Genomic_DNA"/>
</dbReference>
<dbReference type="Pfam" id="PF07715">
    <property type="entry name" value="Plug"/>
    <property type="match status" value="1"/>
</dbReference>
<dbReference type="SUPFAM" id="SSF56935">
    <property type="entry name" value="Porins"/>
    <property type="match status" value="1"/>
</dbReference>
<proteinExistence type="predicted"/>
<dbReference type="PANTHER" id="PTHR30069:SF46">
    <property type="entry name" value="OAR PROTEIN"/>
    <property type="match status" value="1"/>
</dbReference>
<keyword evidence="5" id="KW-0472">Membrane</keyword>
<keyword evidence="4" id="KW-0812">Transmembrane</keyword>
<name>A0AA49GSR5_9BACT</name>
<keyword evidence="3" id="KW-1134">Transmembrane beta strand</keyword>
<dbReference type="GO" id="GO:0009279">
    <property type="term" value="C:cell outer membrane"/>
    <property type="evidence" value="ECO:0007669"/>
    <property type="project" value="UniProtKB-SubCell"/>
</dbReference>
<dbReference type="Gene3D" id="2.60.40.1120">
    <property type="entry name" value="Carboxypeptidase-like, regulatory domain"/>
    <property type="match status" value="1"/>
</dbReference>
<feature type="chain" id="PRO_5041276587" evidence="7">
    <location>
        <begin position="21"/>
        <end position="1089"/>
    </location>
</feature>
<sequence>MRTYLLLFCVFCCSLQLAWAQGTTTASMNGVVTDENGDPIPGASVQAIHVPTGSEYVNASNEDGYFRLANMRVGGPYTVTISFVGYQNLVRENIYLDLGQTYNIDGVLSESVTELADVVISAGGLIDGNRTGAETNVSREQIMSLPTVDRSLADFTRLTPQANITQQGISIAGINNRFNAIYIDGAVNNDVFGLANSGTNGGQAGISPISLDALEQIQVVVAPYDVTLGGFSGGGINAVTRSGKNEFEGSAYYYFRNEKLAGKTPGDIPDSERTSLAPFTVKTYGARLGGPIVKNKLFFFANVELLREEEPFPFNAAEYQGNATAADLDNLVNFLSSEYGYNPGGYLNNVQTRNSDKVIAKLDWNISQDHKLSFRHSYVKGETISLNRPTSQNIYFYNTGYIFPTTTNSSALELKSNFGNNFSNDLILGYTRVRDDRDILGDPFPGVEIQDGPAVIKFGTDNFSYSNIVFQDVYTLTDNFNWYNGRHTFTFGTHNEFFTIENLFSIFSTPLYSYDQPSANNLQRFIDGEEGFVLFGHEQLSPEQSQIRLGDAASNLGPTFNAMQMAFYAQDEIQVNSNVKLTAGIRVDIPIFLEDPPLVNESFNTETVPMLQEFYDLKGARASKAPATQLLWSPRVGFNWDVTGDKSTQLRGGLGIFTSRVPWVWPGGMFIRNGVNSSLYGSFLQPDFADPFYATPQEWQQNLFNGNSPSGDVDLFVEDFKYPQVFRTNIAVDQVLPWGLVGSAEFMYTKTLNNIDVKNVNLRPAVGELEGPDDRPTFNISDPIDSRYSFISLIDNTSEGYTWNTTFKLEKPMDRGFAGSLAYSFTRADALFDGRGFINSTNWHNTFSLAGRNNPMLGRSTFDVGSRVTGVLSYRAEYANHFATTISLFYNGQSGEPYSYVYQNSDALTSEDDQDYNRALIYVPASQSDIVFGTFDSDADEVVVASSEEQAAQWNALNAFIENDDYLSERRGQYAEQNKSRAPFASVFDLKLLQDFYITTGNGQRHTLQVSFDVFNLSNLLNSNWGQRYFVGSGDNRYVYELLQFEGFQEGTNRPVYSFNQSGEPWEVNQASGSEGSRWAAQIGVRYSF</sequence>
<keyword evidence="7" id="KW-0732">Signal</keyword>